<dbReference type="Proteomes" id="UP000265411">
    <property type="component" value="Unassembled WGS sequence"/>
</dbReference>
<protein>
    <submittedName>
        <fullName evidence="6">Alcohol dehydrogenase</fullName>
    </submittedName>
</protein>
<sequence length="344" mass="36450">MQELMVTAPGKLAWIDSPSPHLASPDGAIVRPIASASCDLDRRLIAGATPFKPPFAIGHECVAEVLQTGENVRSVQPGDLICVPWKIACGQCAQCARGLSTACTAVQKYAAYGVPAGGHWGGLFSEEVYVPYADAMLVPLPVGTNPLAVASASDNLTDAWVAASTPIKRHTDARVLVVGGTESLGVLAVQMARAAGASQVDYLDTDDYRRAMAELCGANVEIGAHSTLDERYDVVVAATRDEQALNRGLLGLAPGGHCSCIGIMFEPPRIPLFGMYMRNVTMSVGACNVRPHIPKVLDLVNSKQCDPMLVCPQIVDCDDALQALIQPTAKCIMVRERITTSPQT</sequence>
<dbReference type="PANTHER" id="PTHR42813:SF7">
    <property type="entry name" value="ALCOHOL DEHYDROGENASE (ZN-DEPENDENT)-RELATED"/>
    <property type="match status" value="1"/>
</dbReference>
<name>A0A395R531_9PSED</name>
<evidence type="ECO:0000259" key="5">
    <source>
        <dbReference type="Pfam" id="PF08240"/>
    </source>
</evidence>
<dbReference type="SUPFAM" id="SSF50129">
    <property type="entry name" value="GroES-like"/>
    <property type="match status" value="1"/>
</dbReference>
<dbReference type="InterPro" id="IPR036291">
    <property type="entry name" value="NAD(P)-bd_dom_sf"/>
</dbReference>
<evidence type="ECO:0000313" key="6">
    <source>
        <dbReference type="EMBL" id="RGP55215.1"/>
    </source>
</evidence>
<dbReference type="GO" id="GO:0046872">
    <property type="term" value="F:metal ion binding"/>
    <property type="evidence" value="ECO:0007669"/>
    <property type="project" value="UniProtKB-KW"/>
</dbReference>
<comment type="caution">
    <text evidence="6">The sequence shown here is derived from an EMBL/GenBank/DDBJ whole genome shotgun (WGS) entry which is preliminary data.</text>
</comment>
<dbReference type="Pfam" id="PF08240">
    <property type="entry name" value="ADH_N"/>
    <property type="match status" value="1"/>
</dbReference>
<evidence type="ECO:0000313" key="7">
    <source>
        <dbReference type="Proteomes" id="UP000265411"/>
    </source>
</evidence>
<evidence type="ECO:0000259" key="4">
    <source>
        <dbReference type="Pfam" id="PF00107"/>
    </source>
</evidence>
<dbReference type="Gene3D" id="3.40.50.720">
    <property type="entry name" value="NAD(P)-binding Rossmann-like Domain"/>
    <property type="match status" value="1"/>
</dbReference>
<comment type="cofactor">
    <cofactor evidence="1">
        <name>Zn(2+)</name>
        <dbReference type="ChEBI" id="CHEBI:29105"/>
    </cofactor>
</comment>
<keyword evidence="2" id="KW-0479">Metal-binding</keyword>
<proteinExistence type="predicted"/>
<gene>
    <name evidence="6" type="ORF">ASB58_09095</name>
</gene>
<dbReference type="InterPro" id="IPR011032">
    <property type="entry name" value="GroES-like_sf"/>
</dbReference>
<keyword evidence="3" id="KW-0862">Zinc</keyword>
<evidence type="ECO:0000256" key="2">
    <source>
        <dbReference type="ARBA" id="ARBA00022723"/>
    </source>
</evidence>
<keyword evidence="7" id="KW-1185">Reference proteome</keyword>
<dbReference type="RefSeq" id="WP_118130210.1">
    <property type="nucleotide sequence ID" value="NZ_LMAZ01000002.1"/>
</dbReference>
<feature type="domain" description="Alcohol dehydrogenase-like C-terminal" evidence="4">
    <location>
        <begin position="184"/>
        <end position="301"/>
    </location>
</feature>
<dbReference type="AlphaFoldDB" id="A0A395R531"/>
<dbReference type="Pfam" id="PF00107">
    <property type="entry name" value="ADH_zinc_N"/>
    <property type="match status" value="1"/>
</dbReference>
<organism evidence="6 7">
    <name type="scientific">Pseudomonas abyssi</name>
    <dbReference type="NCBI Taxonomy" id="170540"/>
    <lineage>
        <taxon>Bacteria</taxon>
        <taxon>Pseudomonadati</taxon>
        <taxon>Pseudomonadota</taxon>
        <taxon>Gammaproteobacteria</taxon>
        <taxon>Pseudomonadales</taxon>
        <taxon>Pseudomonadaceae</taxon>
        <taxon>Pseudomonas</taxon>
    </lineage>
</organism>
<dbReference type="EMBL" id="LMAZ01000002">
    <property type="protein sequence ID" value="RGP55215.1"/>
    <property type="molecule type" value="Genomic_DNA"/>
</dbReference>
<dbReference type="InterPro" id="IPR013149">
    <property type="entry name" value="ADH-like_C"/>
</dbReference>
<evidence type="ECO:0000256" key="3">
    <source>
        <dbReference type="ARBA" id="ARBA00022833"/>
    </source>
</evidence>
<dbReference type="PANTHER" id="PTHR42813">
    <property type="entry name" value="ZINC-TYPE ALCOHOL DEHYDROGENASE-LIKE"/>
    <property type="match status" value="1"/>
</dbReference>
<dbReference type="InterPro" id="IPR013154">
    <property type="entry name" value="ADH-like_N"/>
</dbReference>
<reference evidence="6 7" key="1">
    <citation type="journal article" date="2018" name="Syst. Appl. Microbiol.">
        <title>Pseudomonas gallaeciensis sp. nov., isolated from crude-oil-contaminated intertidal sand samples after the Prestige oil spill.</title>
        <authorList>
            <person name="Mulet M."/>
            <person name="Sanchez D."/>
            <person name="Rodriguez A.C."/>
            <person name="Nogales B."/>
            <person name="Bosch R."/>
            <person name="Busquets A."/>
            <person name="Gomila M."/>
            <person name="Lalucat J."/>
            <person name="Garcia-Valdes E."/>
        </authorList>
    </citation>
    <scope>NUCLEOTIDE SEQUENCE [LARGE SCALE GENOMIC DNA]</scope>
    <source>
        <strain evidence="6 7">V113</strain>
    </source>
</reference>
<accession>A0A395R531</accession>
<feature type="domain" description="Alcohol dehydrogenase-like N-terminal" evidence="5">
    <location>
        <begin position="25"/>
        <end position="139"/>
    </location>
</feature>
<dbReference type="SUPFAM" id="SSF51735">
    <property type="entry name" value="NAD(P)-binding Rossmann-fold domains"/>
    <property type="match status" value="1"/>
</dbReference>
<dbReference type="OrthoDB" id="9773078at2"/>
<evidence type="ECO:0000256" key="1">
    <source>
        <dbReference type="ARBA" id="ARBA00001947"/>
    </source>
</evidence>
<dbReference type="Gene3D" id="3.90.180.10">
    <property type="entry name" value="Medium-chain alcohol dehydrogenases, catalytic domain"/>
    <property type="match status" value="1"/>
</dbReference>